<proteinExistence type="predicted"/>
<organism evidence="2 3">
    <name type="scientific">Eragrostis curvula</name>
    <name type="common">weeping love grass</name>
    <dbReference type="NCBI Taxonomy" id="38414"/>
    <lineage>
        <taxon>Eukaryota</taxon>
        <taxon>Viridiplantae</taxon>
        <taxon>Streptophyta</taxon>
        <taxon>Embryophyta</taxon>
        <taxon>Tracheophyta</taxon>
        <taxon>Spermatophyta</taxon>
        <taxon>Magnoliopsida</taxon>
        <taxon>Liliopsida</taxon>
        <taxon>Poales</taxon>
        <taxon>Poaceae</taxon>
        <taxon>PACMAD clade</taxon>
        <taxon>Chloridoideae</taxon>
        <taxon>Eragrostideae</taxon>
        <taxon>Eragrostidinae</taxon>
        <taxon>Eragrostis</taxon>
    </lineage>
</organism>
<gene>
    <name evidence="2" type="ORF">EJB05_43651</name>
</gene>
<sequence length="77" mass="8203">QYAAIQETAEGRAVRSPLFRFSPVHLSISLSRDLPSPGGDVWASGGTLWRILAGLFAGGEHSRGSSSPEREANLPKV</sequence>
<feature type="compositionally biased region" description="Basic and acidic residues" evidence="1">
    <location>
        <begin position="60"/>
        <end position="77"/>
    </location>
</feature>
<dbReference type="EMBL" id="RWGY01000039">
    <property type="protein sequence ID" value="TVU10141.1"/>
    <property type="molecule type" value="Genomic_DNA"/>
</dbReference>
<reference evidence="2 3" key="1">
    <citation type="journal article" date="2019" name="Sci. Rep.">
        <title>A high-quality genome of Eragrostis curvula grass provides insights into Poaceae evolution and supports new strategies to enhance forage quality.</title>
        <authorList>
            <person name="Carballo J."/>
            <person name="Santos B.A.C.M."/>
            <person name="Zappacosta D."/>
            <person name="Garbus I."/>
            <person name="Selva J.P."/>
            <person name="Gallo C.A."/>
            <person name="Diaz A."/>
            <person name="Albertini E."/>
            <person name="Caccamo M."/>
            <person name="Echenique V."/>
        </authorList>
    </citation>
    <scope>NUCLEOTIDE SEQUENCE [LARGE SCALE GENOMIC DNA]</scope>
    <source>
        <strain evidence="3">cv. Victoria</strain>
        <tissue evidence="2">Leaf</tissue>
    </source>
</reference>
<dbReference type="Gramene" id="TVU10141">
    <property type="protein sequence ID" value="TVU10141"/>
    <property type="gene ID" value="EJB05_43651"/>
</dbReference>
<feature type="region of interest" description="Disordered" evidence="1">
    <location>
        <begin position="58"/>
        <end position="77"/>
    </location>
</feature>
<comment type="caution">
    <text evidence="2">The sequence shown here is derived from an EMBL/GenBank/DDBJ whole genome shotgun (WGS) entry which is preliminary data.</text>
</comment>
<protein>
    <submittedName>
        <fullName evidence="2">Uncharacterized protein</fullName>
    </submittedName>
</protein>
<keyword evidence="3" id="KW-1185">Reference proteome</keyword>
<name>A0A5J9THH9_9POAL</name>
<dbReference type="Proteomes" id="UP000324897">
    <property type="component" value="Chromosome 3"/>
</dbReference>
<evidence type="ECO:0000256" key="1">
    <source>
        <dbReference type="SAM" id="MobiDB-lite"/>
    </source>
</evidence>
<dbReference type="AlphaFoldDB" id="A0A5J9THH9"/>
<accession>A0A5J9THH9</accession>
<evidence type="ECO:0000313" key="3">
    <source>
        <dbReference type="Proteomes" id="UP000324897"/>
    </source>
</evidence>
<evidence type="ECO:0000313" key="2">
    <source>
        <dbReference type="EMBL" id="TVU10141.1"/>
    </source>
</evidence>
<feature type="non-terminal residue" evidence="2">
    <location>
        <position position="1"/>
    </location>
</feature>